<keyword evidence="1" id="KW-1133">Transmembrane helix</keyword>
<evidence type="ECO:0000259" key="2">
    <source>
        <dbReference type="Pfam" id="PF13568"/>
    </source>
</evidence>
<organism evidence="3 4">
    <name type="scientific">Pedobacter planticolens</name>
    <dbReference type="NCBI Taxonomy" id="2679964"/>
    <lineage>
        <taxon>Bacteria</taxon>
        <taxon>Pseudomonadati</taxon>
        <taxon>Bacteroidota</taxon>
        <taxon>Sphingobacteriia</taxon>
        <taxon>Sphingobacteriales</taxon>
        <taxon>Sphingobacteriaceae</taxon>
        <taxon>Pedobacter</taxon>
    </lineage>
</organism>
<protein>
    <submittedName>
        <fullName evidence="3">Outer membrane beta-barrel protein</fullName>
    </submittedName>
</protein>
<gene>
    <name evidence="3" type="ORF">GM921_14100</name>
</gene>
<comment type="caution">
    <text evidence="3">The sequence shown here is derived from an EMBL/GenBank/DDBJ whole genome shotgun (WGS) entry which is preliminary data.</text>
</comment>
<dbReference type="Pfam" id="PF13568">
    <property type="entry name" value="OMP_b-brl_2"/>
    <property type="match status" value="1"/>
</dbReference>
<feature type="domain" description="Outer membrane protein beta-barrel" evidence="2">
    <location>
        <begin position="226"/>
        <end position="378"/>
    </location>
</feature>
<keyword evidence="1" id="KW-0472">Membrane</keyword>
<evidence type="ECO:0000313" key="3">
    <source>
        <dbReference type="EMBL" id="MBB2146631.1"/>
    </source>
</evidence>
<dbReference type="InterPro" id="IPR025665">
    <property type="entry name" value="Beta-barrel_OMP_2"/>
</dbReference>
<dbReference type="RefSeq" id="WP_182923275.1">
    <property type="nucleotide sequence ID" value="NZ_WNXD01000002.1"/>
</dbReference>
<sequence>MKELNDKDFDQAFKTRITEEYPEFEEESWLKMEKKLKKRDRLVFYRNASIILLFLSFGLGFYLINRKIESKADVIAVKKQENKKVEGLDGKSNPIGKEETKIADNGNNDLANSNGKSVKYFNPSKTFHYNIITNPLISQTSITKKADSSSTQKAFAIVKPQEAVNAPQQQIINKVEAPTIAQATPEITPVDESDIRGPKAIRDIKIKRKIPFSLAISVGPDFNSTNSIVGGKSSLALGVGVGVGLTKKLSVQTGLIYGSKNYTANGYNYTFNNPNIAATITQINAACKVLEIPLRASYNISDNQKRSIELNAGLSSYLMLKENYVFKYTAASGRKDRISEKINENQHFLSVIDLSATYNIKLKNKKLGFGIEPYVKIPLSGIGEGNVPLKSSGVSLKLRYDFNKK</sequence>
<reference evidence="3" key="1">
    <citation type="submission" date="2019-11" db="EMBL/GenBank/DDBJ databases">
        <title>Description of Pedobacter sp. LMG 31464T.</title>
        <authorList>
            <person name="Carlier A."/>
            <person name="Qi S."/>
            <person name="Vandamme P."/>
        </authorList>
    </citation>
    <scope>NUCLEOTIDE SEQUENCE</scope>
    <source>
        <strain evidence="3">LMG 31464</strain>
    </source>
</reference>
<proteinExistence type="predicted"/>
<dbReference type="AlphaFoldDB" id="A0A923DYY2"/>
<name>A0A923DYY2_9SPHI</name>
<keyword evidence="4" id="KW-1185">Reference proteome</keyword>
<feature type="transmembrane region" description="Helical" evidence="1">
    <location>
        <begin position="43"/>
        <end position="64"/>
    </location>
</feature>
<dbReference type="EMBL" id="WNXD01000002">
    <property type="protein sequence ID" value="MBB2146631.1"/>
    <property type="molecule type" value="Genomic_DNA"/>
</dbReference>
<dbReference type="Proteomes" id="UP000601055">
    <property type="component" value="Unassembled WGS sequence"/>
</dbReference>
<evidence type="ECO:0000256" key="1">
    <source>
        <dbReference type="SAM" id="Phobius"/>
    </source>
</evidence>
<accession>A0A923DYY2</accession>
<evidence type="ECO:0000313" key="4">
    <source>
        <dbReference type="Proteomes" id="UP000601055"/>
    </source>
</evidence>
<keyword evidence="1" id="KW-0812">Transmembrane</keyword>